<dbReference type="Proteomes" id="UP000799118">
    <property type="component" value="Unassembled WGS sequence"/>
</dbReference>
<proteinExistence type="predicted"/>
<organism evidence="1 2">
    <name type="scientific">Gymnopus androsaceus JB14</name>
    <dbReference type="NCBI Taxonomy" id="1447944"/>
    <lineage>
        <taxon>Eukaryota</taxon>
        <taxon>Fungi</taxon>
        <taxon>Dikarya</taxon>
        <taxon>Basidiomycota</taxon>
        <taxon>Agaricomycotina</taxon>
        <taxon>Agaricomycetes</taxon>
        <taxon>Agaricomycetidae</taxon>
        <taxon>Agaricales</taxon>
        <taxon>Marasmiineae</taxon>
        <taxon>Omphalotaceae</taxon>
        <taxon>Gymnopus</taxon>
    </lineage>
</organism>
<evidence type="ECO:0000313" key="1">
    <source>
        <dbReference type="EMBL" id="KAE9396013.1"/>
    </source>
</evidence>
<name>A0A6A4HE98_9AGAR</name>
<dbReference type="EMBL" id="ML769521">
    <property type="protein sequence ID" value="KAE9396013.1"/>
    <property type="molecule type" value="Genomic_DNA"/>
</dbReference>
<keyword evidence="2" id="KW-1185">Reference proteome</keyword>
<evidence type="ECO:0000313" key="2">
    <source>
        <dbReference type="Proteomes" id="UP000799118"/>
    </source>
</evidence>
<gene>
    <name evidence="1" type="ORF">BT96DRAFT_977738</name>
</gene>
<protein>
    <submittedName>
        <fullName evidence="1">Uncharacterized protein</fullName>
    </submittedName>
</protein>
<accession>A0A6A4HE98</accession>
<dbReference type="AlphaFoldDB" id="A0A6A4HE98"/>
<sequence>MFNCTMPLTPEKTTMLSAEPCEILKMICEQTTEHEAHISSPEIARLIWKHFEASKIDPNTHVPCWLAFHTLAHTMRSKIKITLSNKEKEGLFDVVIALAQEARRLCTPDAVSLNNHTQVLLDLATWLRSKFQATMDARDIEECRMIANIALQLQSSNKSMLRCEALRLIARSIRSEFITFMGAEDVIQQDAAFRGLLVEAEA</sequence>
<reference evidence="1" key="1">
    <citation type="journal article" date="2019" name="Environ. Microbiol.">
        <title>Fungal ecological strategies reflected in gene transcription - a case study of two litter decomposers.</title>
        <authorList>
            <person name="Barbi F."/>
            <person name="Kohler A."/>
            <person name="Barry K."/>
            <person name="Baskaran P."/>
            <person name="Daum C."/>
            <person name="Fauchery L."/>
            <person name="Ihrmark K."/>
            <person name="Kuo A."/>
            <person name="LaButti K."/>
            <person name="Lipzen A."/>
            <person name="Morin E."/>
            <person name="Grigoriev I.V."/>
            <person name="Henrissat B."/>
            <person name="Lindahl B."/>
            <person name="Martin F."/>
        </authorList>
    </citation>
    <scope>NUCLEOTIDE SEQUENCE</scope>
    <source>
        <strain evidence="1">JB14</strain>
    </source>
</reference>